<dbReference type="RefSeq" id="YP_009691070.1">
    <property type="nucleotide sequence ID" value="NC_044686.1"/>
</dbReference>
<dbReference type="GO" id="GO:0009706">
    <property type="term" value="C:chloroplast inner membrane"/>
    <property type="evidence" value="ECO:0007669"/>
    <property type="project" value="UniProtKB-SubCell"/>
</dbReference>
<sequence length="1711" mass="200399">MNINLNILNTLSMTWIKSINPYILFGLYYGLLTTLPVGPSQILCIKSFLLGGKLSGLVSLSGSMLGQLVIISSIYCSPVYIFLSKPHVLTIVVIPYTILFCLTIKEVSNYQTLRPVISLRDPRVGNLFLNSFLFQILNPILLPNPVLARLIYLFFFRYSNNGMFLISSFLGWLTGHILFNYLCRLLLICIERDSPIIYLLVKRAIYTTFSIVFIINAMVYLGRAPVSFWTRKFVDEPHDKDMSFWEIAEYPELLWWFFKPWPNSFFDPSRVNRGARFIKNCRSDADSSIYKRRVSTYFFDKCITDGKQRLSFSALPSMSIFERQLEKSISKSPNLGGTCPSYGDWMFDKFTRNANFQNELMDRIELLETGAIFSNAIEKRTRLTTGSKKRIAHVYDPFLNKYRLRIPTPQTFLTVDELDLLKWNRSELRILIHKRKNEDTNRKNYLEDWIYARSWKWRRKNKTALPWETLSGKAHRIFQLMFKNRVLYDNDVQKILKKIRSSSEPNVTWEEILDLDLVDRALFLIYLKEEENCCNFHEIFLLDILSRNSQKRLFSPRHKTFTVHKIEDLIIDLARNNELFFDSELDVPGGESDVRYRRLRNLGISVAKAKPKLTRLVKRYAKVSDFRRRLLKGSMRSRRRKTLIWKILQEKTHSPFFLRLMEIPILPQLPNERLNSSNLETRLAGTEEETVDAQVKQQLNLFSSTRKSFSESELARSAVAARSDISPIHNGRGYMLIFQSKFRKFIKLPLFIASKTIGRIVLCQKSEWNKDWREWKKEIHINCTFDGEEFSQDQLPARWAKEGLQIKIIYPFQMKPWHTGGRKKRPTYREKGVEIESTKGRRSTKQEKTKFTYLTALGYQTDVPFGTIQKESSFWQPILKKLIWIFRKYLSMRTKQAYRFFDSNFGVGRVFKPNLSSVKEFNLIVESEEVLNNALLHENTRINNISASRKEEVVGFEPGIGETSERLLDIDGERKNINEINKELVTEGLVRKELAASDDARSLAILSNEQIGLDEIDARIIKLDKLALDDRLMNTGFNNFEEYEKRGFQEMILKWRIYIGETTEKSVLAASTSYQKANRFFVYYSNEFAALRTQLTKVINNSINEKGFFVFGPKKRLSGIKKLSLLSQAYLYGNIWSIDIKGNLDLSQLVADTKQNGNYDKKIEDIGGWNNDLTFYRPGQYRNPAEDSYHILRNHNSNMAKIIYSNKVGNYKASLDYYFVTKLDNKIAQQCINQSVRKCVGEWGFPKQLGDINAGNWNQWIDCLYKCNLPLTVWRGVAPHKWRTTFNHLDVLNEIERKNLNGQLNGQEHYVFHGNQDIYSIYAKNPFLKDRIRNLCRRRRYNYLLQSLFDFVRNGDTQKFSIRQDAIAQRIHSETRIKKISKIQGKEMRRSVCSQNSDTESKFNSKFDLMLWLVPDFAKVKSIFGKKAKNVTDAVLKDTNKYGVVLDISRRYQDVPNASNDLDDITLDERESADYMFRWKWKSEVESEKLRSLILIVSMLESDDQLDLAALCVNTGVDSHLLNPYFNAKTKLDLFYDLCVVSAHRFPSLFDDQNLIYKTVNPLLKIRYRSSNRINKRLYRDIYDDNYLSKILLVVTGENKKQSDIYNIEDLLLPRRRREFRFLQSFLHSLLLLVSPKQKMQYSKFAAELGWNWRGKEPKPSELSEVQKIKRFLWPSHRLEEPACIGRFCFDSTNASKFTVLKIRMYPILQK</sequence>
<comment type="subcellular location">
    <subcellularLocation>
        <location evidence="1">Plastid</location>
        <location evidence="1">Chloroplast inner membrane</location>
    </subcellularLocation>
</comment>
<comment type="similarity">
    <text evidence="1">Belongs to the TIC214 family.</text>
</comment>
<proteinExistence type="inferred from homology"/>
<evidence type="ECO:0000313" key="3">
    <source>
        <dbReference type="EMBL" id="QEG57850.1"/>
    </source>
</evidence>
<geneLocation type="chloroplast" evidence="3"/>
<gene>
    <name evidence="3" type="primary">ycf1</name>
    <name evidence="1" type="synonym">TIC214</name>
</gene>
<dbReference type="InterPro" id="IPR008896">
    <property type="entry name" value="TIC214"/>
</dbReference>
<evidence type="ECO:0000256" key="1">
    <source>
        <dbReference type="RuleBase" id="RU364085"/>
    </source>
</evidence>
<feature type="transmembrane region" description="Helical" evidence="1">
    <location>
        <begin position="162"/>
        <end position="183"/>
    </location>
</feature>
<dbReference type="PANTHER" id="PTHR33163">
    <property type="entry name" value="PROTEIN TIC 214-RELATED"/>
    <property type="match status" value="1"/>
</dbReference>
<dbReference type="PANTHER" id="PTHR33163:SF40">
    <property type="entry name" value="PROTEIN TIC 214"/>
    <property type="match status" value="1"/>
</dbReference>
<keyword evidence="1" id="KW-0472">Membrane</keyword>
<dbReference type="GO" id="GO:0015031">
    <property type="term" value="P:protein transport"/>
    <property type="evidence" value="ECO:0007669"/>
    <property type="project" value="UniProtKB-KW"/>
</dbReference>
<keyword evidence="1" id="KW-0813">Transport</keyword>
<dbReference type="EMBL" id="MK705756">
    <property type="protein sequence ID" value="QEG57850.1"/>
    <property type="molecule type" value="Genomic_DNA"/>
</dbReference>
<organism evidence="3">
    <name type="scientific">Saccoloma inaequale</name>
    <dbReference type="NCBI Taxonomy" id="262953"/>
    <lineage>
        <taxon>Eukaryota</taxon>
        <taxon>Viridiplantae</taxon>
        <taxon>Streptophyta</taxon>
        <taxon>Embryophyta</taxon>
        <taxon>Tracheophyta</taxon>
        <taxon>Polypodiopsida</taxon>
        <taxon>Polypodiidae</taxon>
        <taxon>Polypodiales</taxon>
        <taxon>Saccolomatineae</taxon>
        <taxon>Saccolomataceae</taxon>
        <taxon>Saccoloma</taxon>
    </lineage>
</organism>
<keyword evidence="1" id="KW-0812">Transmembrane</keyword>
<feature type="transmembrane region" description="Helical" evidence="1">
    <location>
        <begin position="87"/>
        <end position="104"/>
    </location>
</feature>
<comment type="function">
    <text evidence="1">Involved in protein precursor import into chloroplasts. May be part of an intermediate translocation complex acting as a protein-conducting channel at the inner envelope.</text>
</comment>
<keyword evidence="1 3" id="KW-0150">Chloroplast</keyword>
<keyword evidence="1" id="KW-1133">Transmembrane helix</keyword>
<feature type="transmembrane region" description="Helical" evidence="1">
    <location>
        <begin position="124"/>
        <end position="142"/>
    </location>
</feature>
<keyword evidence="1 3" id="KW-0934">Plastid</keyword>
<keyword evidence="1" id="KW-1001">Plastid inner membrane</keyword>
<feature type="region of interest" description="Disordered" evidence="2">
    <location>
        <begin position="820"/>
        <end position="843"/>
    </location>
</feature>
<protein>
    <recommendedName>
        <fullName evidence="1">Protein TIC 214</fullName>
    </recommendedName>
    <alternativeName>
        <fullName evidence="1">Translocon at the inner envelope membrane of chloroplasts 214</fullName>
    </alternativeName>
</protein>
<feature type="compositionally biased region" description="Basic and acidic residues" evidence="2">
    <location>
        <begin position="827"/>
        <end position="843"/>
    </location>
</feature>
<dbReference type="Pfam" id="PF05758">
    <property type="entry name" value="Ycf1"/>
    <property type="match status" value="3"/>
</dbReference>
<feature type="transmembrane region" description="Helical" evidence="1">
    <location>
        <begin position="22"/>
        <end position="45"/>
    </location>
</feature>
<feature type="transmembrane region" description="Helical" evidence="1">
    <location>
        <begin position="204"/>
        <end position="222"/>
    </location>
</feature>
<comment type="subunit">
    <text evidence="1">Part of the Tic complex.</text>
</comment>
<keyword evidence="1" id="KW-0653">Protein transport</keyword>
<reference evidence="3" key="1">
    <citation type="journal article" date="2019" name="Bot. J. Linn. Soc.">
        <title>Dynamism in plastome structure observed across the phylogenetic tree of ferns.</title>
        <authorList>
            <person name="Lehtonen S."/>
            <person name="Cardenas G.G."/>
        </authorList>
    </citation>
    <scope>NUCLEOTIDE SEQUENCE</scope>
</reference>
<evidence type="ECO:0000256" key="2">
    <source>
        <dbReference type="SAM" id="MobiDB-lite"/>
    </source>
</evidence>
<accession>A0A5B9RFE6</accession>
<name>A0A5B9RFE6_9MONI</name>
<dbReference type="GeneID" id="41795297"/>